<organism evidence="1 2">
    <name type="scientific">[Candida] jaroonii</name>
    <dbReference type="NCBI Taxonomy" id="467808"/>
    <lineage>
        <taxon>Eukaryota</taxon>
        <taxon>Fungi</taxon>
        <taxon>Dikarya</taxon>
        <taxon>Ascomycota</taxon>
        <taxon>Saccharomycotina</taxon>
        <taxon>Pichiomycetes</taxon>
        <taxon>Debaryomycetaceae</taxon>
        <taxon>Yamadazyma</taxon>
    </lineage>
</organism>
<proteinExistence type="predicted"/>
<comment type="caution">
    <text evidence="1">The sequence shown here is derived from an EMBL/GenBank/DDBJ whole genome shotgun (WGS) entry which is preliminary data.</text>
</comment>
<evidence type="ECO:0000313" key="2">
    <source>
        <dbReference type="Proteomes" id="UP001152531"/>
    </source>
</evidence>
<keyword evidence="2" id="KW-1185">Reference proteome</keyword>
<evidence type="ECO:0000313" key="1">
    <source>
        <dbReference type="EMBL" id="CAH6723264.1"/>
    </source>
</evidence>
<reference evidence="1" key="1">
    <citation type="submission" date="2022-06" db="EMBL/GenBank/DDBJ databases">
        <authorList>
            <person name="Legras J.-L."/>
            <person name="Devillers H."/>
            <person name="Grondin C."/>
        </authorList>
    </citation>
    <scope>NUCLEOTIDE SEQUENCE</scope>
    <source>
        <strain evidence="1">CLIB 1444</strain>
    </source>
</reference>
<dbReference type="Proteomes" id="UP001152531">
    <property type="component" value="Unassembled WGS sequence"/>
</dbReference>
<sequence length="995" mass="114070">MSIQFQSSNVLARLKPFGLSFEKSLTDLIKGIRQHSKESSESLAQFLDNAIVECKNELSSNDMETKAMAVLKLAYLEMYGFDMSWCNFHILEVMSSNKFQIKRVGYLAAIQSFKNEKDLLILATNQFKKDLNSHDHVHIGLALSGIATIVTPNLSKDINDDVLMKLNHTKPYIRKKAILAMYKIFLQYPESLRMNFTKVIEKLDDDDNSVINATINVISEISKKNPKIFVNYLPKFFRILEESKNNWLIIRILKLFSCLSKVESRMKKKILPSIIDLMVKTQASSLIYECINCILSSSMLSPDSSRDREVAELCVEQIEKFFEAGDPNLRYMGLLALINIVESFPVLIKFKGSWVANTIILCITNDDLIIKRKALEVYQYLINDDTMVDYTRVILKNLIPGSVPDTLKYDIVVKILSSGAMNNYGHIPSFSWYLSVLKDIVTLTLLPNANDILAPEIREKIAVELGKEFKNLSIRIPSIRSDILAIISEFIMNPRILDDCPSLLKDLYWIMGEYIDQLEDEESTLGKKIQLFNCLVNVRVDRVLELNDKLNFEVARKLVNHENTEILTVLIPFLVKLFSSIVSDYTNAYGEQGQLRHKKVVELAFDLDKLVYFLGCFENHLHYEIQERSLSWLEFLKLCFESLDVAEEVKKMEIEEVEYYKNIGDEDEDEDEGEDDEGEESSEEEQEDYIELSSEDEEPKETESEEQVDENPQSFAVEIPDTLDTVPMLLTHVLPTFFKSYDLPPISKSSQKSIPPPEFDLDSEINSPKFELFSDVEDSDTEEEEPVEVKEEVKKEERLERIKYDPYYINDTTSKPKTKKKKEKVESTEIPEKKVKPKKIKKEKVLILDVEDEEVVTAAPVKKKKNLLMIDSSNLDNFDLSVETSTEDDIDLSALRNALEKEKVEVKEKKVKKAKKKSKSKGKEAKDTKQDKDKEAKEGKESKEKENSKETEDKEGQESQDSKETEAVNSHSSSPSPGVVVPVKKSKKKSRAIIH</sequence>
<accession>A0ACA9YEX7</accession>
<gene>
    <name evidence="1" type="ORF">CLIB1444_14S00232</name>
</gene>
<dbReference type="EMBL" id="CALSDN010000014">
    <property type="protein sequence ID" value="CAH6723264.1"/>
    <property type="molecule type" value="Genomic_DNA"/>
</dbReference>
<protein>
    <submittedName>
        <fullName evidence="1">AP-3 complex subunit delta</fullName>
    </submittedName>
</protein>
<name>A0ACA9YEX7_9ASCO</name>